<dbReference type="PANTHER" id="PTHR21680:SF0">
    <property type="entry name" value="COILED-COIL DOMAIN-CONTAINING PROTEIN 124"/>
    <property type="match status" value="1"/>
</dbReference>
<reference evidence="4 5" key="1">
    <citation type="journal article" date="2020" name="bioRxiv">
        <title>Metabolic contributions of an alphaproteobacterial endosymbiont in the apicomplexan Cardiosporidium cionae.</title>
        <authorList>
            <person name="Hunter E.S."/>
            <person name="Paight C.J."/>
            <person name="Lane C.E."/>
        </authorList>
    </citation>
    <scope>NUCLEOTIDE SEQUENCE [LARGE SCALE GENOMIC DNA]</scope>
    <source>
        <strain evidence="4">ESH_2018</strain>
    </source>
</reference>
<dbReference type="InterPro" id="IPR010422">
    <property type="entry name" value="Ccdc124/Oxs1"/>
</dbReference>
<feature type="domain" description="Coiled-coil" evidence="3">
    <location>
        <begin position="138"/>
        <end position="224"/>
    </location>
</feature>
<proteinExistence type="inferred from homology"/>
<evidence type="ECO:0000313" key="4">
    <source>
        <dbReference type="EMBL" id="KAF8822890.1"/>
    </source>
</evidence>
<dbReference type="Proteomes" id="UP000823046">
    <property type="component" value="Unassembled WGS sequence"/>
</dbReference>
<comment type="caution">
    <text evidence="4">The sequence shown here is derived from an EMBL/GenBank/DDBJ whole genome shotgun (WGS) entry which is preliminary data.</text>
</comment>
<dbReference type="InterPro" id="IPR054414">
    <property type="entry name" value="Ccdc124/Oxs1_C"/>
</dbReference>
<evidence type="ECO:0000259" key="3">
    <source>
        <dbReference type="Pfam" id="PF06244"/>
    </source>
</evidence>
<organism evidence="4 5">
    <name type="scientific">Cardiosporidium cionae</name>
    <dbReference type="NCBI Taxonomy" id="476202"/>
    <lineage>
        <taxon>Eukaryota</taxon>
        <taxon>Sar</taxon>
        <taxon>Alveolata</taxon>
        <taxon>Apicomplexa</taxon>
        <taxon>Aconoidasida</taxon>
        <taxon>Nephromycida</taxon>
        <taxon>Cardiosporidium</taxon>
    </lineage>
</organism>
<evidence type="ECO:0000313" key="5">
    <source>
        <dbReference type="Proteomes" id="UP000823046"/>
    </source>
</evidence>
<dbReference type="EMBL" id="JADAQX010000017">
    <property type="protein sequence ID" value="KAF8822890.1"/>
    <property type="molecule type" value="Genomic_DNA"/>
</dbReference>
<keyword evidence="2" id="KW-0175">Coiled coil</keyword>
<protein>
    <submittedName>
        <fullName evidence="4">Coiled-coil domain containing 124 family protein</fullName>
    </submittedName>
</protein>
<name>A0ABQ7JFU9_9APIC</name>
<sequence length="230" mass="26607">MPRWAGGVNLKAQEALEKKRIAKEEKKRLAEKKLEDSKWQEIDKNVKAALERKADAKLKIDQRNQRKAEVRQLTAKEDEQLSLLQTAYKAKKNTKGEENTKLCQAEIALRLLMSDDTKKKMQAYQTDTAKNESFIESNINQLARDKKKQEDAAFNSVAIASGLGDALNSLNADEIVIDKHPERRAKMMYMAFEKRIWPSLREEYPTSTRSQLKQLAFKQVKNSKTYNFKR</sequence>
<dbReference type="Pfam" id="PF06244">
    <property type="entry name" value="Ccdc124"/>
    <property type="match status" value="1"/>
</dbReference>
<evidence type="ECO:0000256" key="2">
    <source>
        <dbReference type="ARBA" id="ARBA00023054"/>
    </source>
</evidence>
<keyword evidence="5" id="KW-1185">Reference proteome</keyword>
<dbReference type="PANTHER" id="PTHR21680">
    <property type="entry name" value="COILED-COIL DOMAIN-CONTAINING PROTEIN 124"/>
    <property type="match status" value="1"/>
</dbReference>
<accession>A0ABQ7JFU9</accession>
<comment type="similarity">
    <text evidence="1">Belongs to the CCDC124 family.</text>
</comment>
<evidence type="ECO:0000256" key="1">
    <source>
        <dbReference type="ARBA" id="ARBA00008296"/>
    </source>
</evidence>
<gene>
    <name evidence="4" type="ORF">IE077_002225</name>
</gene>